<evidence type="ECO:0000256" key="9">
    <source>
        <dbReference type="RuleBase" id="RU363100"/>
    </source>
</evidence>
<evidence type="ECO:0000256" key="6">
    <source>
        <dbReference type="ARBA" id="ARBA00022989"/>
    </source>
</evidence>
<comment type="function">
    <text evidence="9">Mediates the uptake of pyruvate into mitochondria.</text>
</comment>
<evidence type="ECO:0000313" key="10">
    <source>
        <dbReference type="EMBL" id="PAA51433.1"/>
    </source>
</evidence>
<dbReference type="InterPro" id="IPR005336">
    <property type="entry name" value="MPC"/>
</dbReference>
<dbReference type="STRING" id="282301.A0A267DQ54"/>
<comment type="subcellular location">
    <subcellularLocation>
        <location evidence="1 9">Mitochondrion inner membrane</location>
        <topology evidence="1 9">Multi-pass membrane protein</topology>
    </subcellularLocation>
</comment>
<keyword evidence="5 9" id="KW-0999">Mitochondrion inner membrane</keyword>
<dbReference type="OrthoDB" id="869189at2759"/>
<dbReference type="Proteomes" id="UP000215902">
    <property type="component" value="Unassembled WGS sequence"/>
</dbReference>
<name>A0A267DQ54_9PLAT</name>
<evidence type="ECO:0000256" key="7">
    <source>
        <dbReference type="ARBA" id="ARBA00023128"/>
    </source>
</evidence>
<keyword evidence="11" id="KW-1185">Reference proteome</keyword>
<keyword evidence="7 9" id="KW-0496">Mitochondrion</keyword>
<keyword evidence="6" id="KW-1133">Transmembrane helix</keyword>
<gene>
    <name evidence="10" type="ORF">BOX15_Mlig029984g7</name>
</gene>
<evidence type="ECO:0000256" key="3">
    <source>
        <dbReference type="ARBA" id="ARBA00022448"/>
    </source>
</evidence>
<dbReference type="EMBL" id="NIVC01003431">
    <property type="protein sequence ID" value="PAA51433.1"/>
    <property type="molecule type" value="Genomic_DNA"/>
</dbReference>
<dbReference type="Pfam" id="PF03650">
    <property type="entry name" value="MPC"/>
    <property type="match status" value="1"/>
</dbReference>
<dbReference type="PANTHER" id="PTHR14154">
    <property type="entry name" value="UPF0041 BRAIN PROTEIN 44-RELATED"/>
    <property type="match status" value="1"/>
</dbReference>
<evidence type="ECO:0000256" key="8">
    <source>
        <dbReference type="ARBA" id="ARBA00023136"/>
    </source>
</evidence>
<dbReference type="GO" id="GO:0006850">
    <property type="term" value="P:pyruvate import into mitochondria"/>
    <property type="evidence" value="ECO:0007669"/>
    <property type="project" value="InterPro"/>
</dbReference>
<keyword evidence="4" id="KW-0812">Transmembrane</keyword>
<evidence type="ECO:0000256" key="4">
    <source>
        <dbReference type="ARBA" id="ARBA00022692"/>
    </source>
</evidence>
<keyword evidence="8" id="KW-0472">Membrane</keyword>
<proteinExistence type="inferred from homology"/>
<evidence type="ECO:0000256" key="2">
    <source>
        <dbReference type="ARBA" id="ARBA00006416"/>
    </source>
</evidence>
<evidence type="ECO:0000256" key="1">
    <source>
        <dbReference type="ARBA" id="ARBA00004448"/>
    </source>
</evidence>
<evidence type="ECO:0000256" key="5">
    <source>
        <dbReference type="ARBA" id="ARBA00022792"/>
    </source>
</evidence>
<reference evidence="10 11" key="1">
    <citation type="submission" date="2017-06" db="EMBL/GenBank/DDBJ databases">
        <title>A platform for efficient transgenesis in Macrostomum lignano, a flatworm model organism for stem cell research.</title>
        <authorList>
            <person name="Berezikov E."/>
        </authorList>
    </citation>
    <scope>NUCLEOTIDE SEQUENCE [LARGE SCALE GENOMIC DNA]</scope>
    <source>
        <strain evidence="10">DV1</strain>
        <tissue evidence="10">Whole organism</tissue>
    </source>
</reference>
<comment type="similarity">
    <text evidence="2 9">Belongs to the mitochondrial pyruvate carrier (MPC) (TC 2.A.105) family.</text>
</comment>
<keyword evidence="3 9" id="KW-0813">Transport</keyword>
<dbReference type="GO" id="GO:0005743">
    <property type="term" value="C:mitochondrial inner membrane"/>
    <property type="evidence" value="ECO:0007669"/>
    <property type="project" value="UniProtKB-SubCell"/>
</dbReference>
<dbReference type="AlphaFoldDB" id="A0A267DQ54"/>
<sequence length="119" mass="13548">MSAVYRAAIKVADRFVPAKLQPLWNHEAGPKTIFFWAPTFKWALVIAGIADLRRPAERLSLTQSTALAATGLIWSRYSMVIIPKNWNLFSVNIFVAATGLYQLARIVNYRRELEARNKK</sequence>
<evidence type="ECO:0000313" key="11">
    <source>
        <dbReference type="Proteomes" id="UP000215902"/>
    </source>
</evidence>
<organism evidence="10 11">
    <name type="scientific">Macrostomum lignano</name>
    <dbReference type="NCBI Taxonomy" id="282301"/>
    <lineage>
        <taxon>Eukaryota</taxon>
        <taxon>Metazoa</taxon>
        <taxon>Spiralia</taxon>
        <taxon>Lophotrochozoa</taxon>
        <taxon>Platyhelminthes</taxon>
        <taxon>Rhabditophora</taxon>
        <taxon>Macrostomorpha</taxon>
        <taxon>Macrostomida</taxon>
        <taxon>Macrostomidae</taxon>
        <taxon>Macrostomum</taxon>
    </lineage>
</organism>
<accession>A0A267DQ54</accession>
<protein>
    <recommendedName>
        <fullName evidence="9">Mitochondrial pyruvate carrier</fullName>
    </recommendedName>
</protein>
<comment type="caution">
    <text evidence="10">The sequence shown here is derived from an EMBL/GenBank/DDBJ whole genome shotgun (WGS) entry which is preliminary data.</text>
</comment>